<proteinExistence type="inferred from homology"/>
<comment type="similarity">
    <text evidence="4">Belongs to the major facilitator superfamily. Sugar transporter (TC 2.A.1.1) family. Glucose transporter subfamily.</text>
</comment>
<feature type="domain" description="Major facilitator superfamily (MFS) profile" evidence="17">
    <location>
        <begin position="285"/>
        <end position="781"/>
    </location>
</feature>
<feature type="transmembrane region" description="Helical" evidence="16">
    <location>
        <begin position="283"/>
        <end position="303"/>
    </location>
</feature>
<feature type="transmembrane region" description="Helical" evidence="16">
    <location>
        <begin position="587"/>
        <end position="606"/>
    </location>
</feature>
<dbReference type="EMBL" id="JAGFMF010011861">
    <property type="protein sequence ID" value="KAG8510901.1"/>
    <property type="molecule type" value="Genomic_DNA"/>
</dbReference>
<evidence type="ECO:0000256" key="13">
    <source>
        <dbReference type="ARBA" id="ARBA00039241"/>
    </source>
</evidence>
<dbReference type="PROSITE" id="PS00216">
    <property type="entry name" value="SUGAR_TRANSPORT_1"/>
    <property type="match status" value="1"/>
</dbReference>
<evidence type="ECO:0000256" key="3">
    <source>
        <dbReference type="ARBA" id="ARBA00004651"/>
    </source>
</evidence>
<dbReference type="GO" id="GO:0022857">
    <property type="term" value="F:transmembrane transporter activity"/>
    <property type="evidence" value="ECO:0007669"/>
    <property type="project" value="InterPro"/>
</dbReference>
<evidence type="ECO:0000256" key="14">
    <source>
        <dbReference type="ARBA" id="ARBA00042905"/>
    </source>
</evidence>
<dbReference type="AlphaFoldDB" id="A0A8J6A053"/>
<keyword evidence="19" id="KW-1185">Reference proteome</keyword>
<dbReference type="InterPro" id="IPR003663">
    <property type="entry name" value="Sugar/inositol_transpt"/>
</dbReference>
<dbReference type="InterPro" id="IPR005829">
    <property type="entry name" value="Sugar_transporter_CS"/>
</dbReference>
<comment type="subcellular location">
    <subcellularLocation>
        <location evidence="3">Cell membrane</location>
        <topology evidence="3">Multi-pass membrane protein</topology>
    </subcellularLocation>
    <subcellularLocation>
        <location evidence="2">Cytoplasm</location>
        <location evidence="2">Perinuclear region</location>
    </subcellularLocation>
</comment>
<comment type="catalytic activity">
    <reaction evidence="1">
        <text>D-glucose(out) = D-glucose(in)</text>
        <dbReference type="Rhea" id="RHEA:60376"/>
        <dbReference type="ChEBI" id="CHEBI:4167"/>
    </reaction>
</comment>
<evidence type="ECO:0000256" key="15">
    <source>
        <dbReference type="SAM" id="MobiDB-lite"/>
    </source>
</evidence>
<dbReference type="OrthoDB" id="4142200at2759"/>
<dbReference type="GO" id="GO:0048471">
    <property type="term" value="C:perinuclear region of cytoplasm"/>
    <property type="evidence" value="ECO:0007669"/>
    <property type="project" value="UniProtKB-SubCell"/>
</dbReference>
<dbReference type="PANTHER" id="PTHR48023">
    <property type="entry name" value="D-XYLOSE-PROTON SYMPORTER-LIKE 2"/>
    <property type="match status" value="1"/>
</dbReference>
<evidence type="ECO:0000256" key="5">
    <source>
        <dbReference type="ARBA" id="ARBA00022448"/>
    </source>
</evidence>
<dbReference type="SUPFAM" id="SSF103473">
    <property type="entry name" value="MFS general substrate transporter"/>
    <property type="match status" value="1"/>
</dbReference>
<evidence type="ECO:0000259" key="17">
    <source>
        <dbReference type="PROSITE" id="PS50850"/>
    </source>
</evidence>
<feature type="transmembrane region" description="Helical" evidence="16">
    <location>
        <begin position="521"/>
        <end position="545"/>
    </location>
</feature>
<keyword evidence="10 16" id="KW-1133">Transmembrane helix</keyword>
<evidence type="ECO:0000256" key="11">
    <source>
        <dbReference type="ARBA" id="ARBA00023136"/>
    </source>
</evidence>
<comment type="caution">
    <text evidence="18">The sequence shown here is derived from an EMBL/GenBank/DDBJ whole genome shotgun (WGS) entry which is preliminary data.</text>
</comment>
<dbReference type="InterPro" id="IPR020846">
    <property type="entry name" value="MFS_dom"/>
</dbReference>
<dbReference type="Gene3D" id="1.20.1250.20">
    <property type="entry name" value="MFS general substrate transporter like domains"/>
    <property type="match status" value="2"/>
</dbReference>
<feature type="transmembrane region" description="Helical" evidence="16">
    <location>
        <begin position="376"/>
        <end position="398"/>
    </location>
</feature>
<feature type="transmembrane region" description="Helical" evidence="16">
    <location>
        <begin position="438"/>
        <end position="459"/>
    </location>
</feature>
<organism evidence="18 19">
    <name type="scientific">Galemys pyrenaicus</name>
    <name type="common">Iberian desman</name>
    <name type="synonym">Pyrenean desman</name>
    <dbReference type="NCBI Taxonomy" id="202257"/>
    <lineage>
        <taxon>Eukaryota</taxon>
        <taxon>Metazoa</taxon>
        <taxon>Chordata</taxon>
        <taxon>Craniata</taxon>
        <taxon>Vertebrata</taxon>
        <taxon>Euteleostomi</taxon>
        <taxon>Mammalia</taxon>
        <taxon>Eutheria</taxon>
        <taxon>Laurasiatheria</taxon>
        <taxon>Eulipotyphla</taxon>
        <taxon>Talpidae</taxon>
        <taxon>Galemys</taxon>
    </lineage>
</organism>
<feature type="transmembrane region" description="Helical" evidence="16">
    <location>
        <begin position="245"/>
        <end position="262"/>
    </location>
</feature>
<dbReference type="PANTHER" id="PTHR48023:SF2">
    <property type="entry name" value="SOLUTE CARRIER FAMILY 2, FACILITATED GLUCOSE TRANSPORTER MEMBER 12"/>
    <property type="match status" value="1"/>
</dbReference>
<evidence type="ECO:0000256" key="8">
    <source>
        <dbReference type="ARBA" id="ARBA00022597"/>
    </source>
</evidence>
<dbReference type="Proteomes" id="UP000700334">
    <property type="component" value="Unassembled WGS sequence"/>
</dbReference>
<keyword evidence="12" id="KW-0325">Glycoprotein</keyword>
<dbReference type="GO" id="GO:1904659">
    <property type="term" value="P:D-glucose transmembrane transport"/>
    <property type="evidence" value="ECO:0007669"/>
    <property type="project" value="TreeGrafter"/>
</dbReference>
<evidence type="ECO:0000256" key="9">
    <source>
        <dbReference type="ARBA" id="ARBA00022692"/>
    </source>
</evidence>
<feature type="transmembrane region" description="Helical" evidence="16">
    <location>
        <begin position="323"/>
        <end position="343"/>
    </location>
</feature>
<gene>
    <name evidence="18" type="ORF">J0S82_010586</name>
</gene>
<evidence type="ECO:0000256" key="1">
    <source>
        <dbReference type="ARBA" id="ARBA00000618"/>
    </source>
</evidence>
<keyword evidence="8 18" id="KW-0762">Sugar transport</keyword>
<evidence type="ECO:0000256" key="4">
    <source>
        <dbReference type="ARBA" id="ARBA00007004"/>
    </source>
</evidence>
<feature type="transmembrane region" description="Helical" evidence="16">
    <location>
        <begin position="704"/>
        <end position="729"/>
    </location>
</feature>
<dbReference type="FunFam" id="1.20.1250.20:FF:000124">
    <property type="entry name" value="Solute carrier family 2, facilitated glucose transporter member 12"/>
    <property type="match status" value="1"/>
</dbReference>
<keyword evidence="6" id="KW-1003">Cell membrane</keyword>
<feature type="transmembrane region" description="Helical" evidence="16">
    <location>
        <begin position="410"/>
        <end position="432"/>
    </location>
</feature>
<dbReference type="GO" id="GO:0005886">
    <property type="term" value="C:plasma membrane"/>
    <property type="evidence" value="ECO:0007669"/>
    <property type="project" value="UniProtKB-SubCell"/>
</dbReference>
<accession>A0A8J6A053</accession>
<dbReference type="PRINTS" id="PR00171">
    <property type="entry name" value="SUGRTRNSPORT"/>
</dbReference>
<dbReference type="Pfam" id="PF00083">
    <property type="entry name" value="Sugar_tr"/>
    <property type="match status" value="2"/>
</dbReference>
<evidence type="ECO:0000256" key="6">
    <source>
        <dbReference type="ARBA" id="ARBA00022475"/>
    </source>
</evidence>
<evidence type="ECO:0000313" key="19">
    <source>
        <dbReference type="Proteomes" id="UP000700334"/>
    </source>
</evidence>
<dbReference type="NCBIfam" id="TIGR00879">
    <property type="entry name" value="SP"/>
    <property type="match status" value="1"/>
</dbReference>
<evidence type="ECO:0000256" key="12">
    <source>
        <dbReference type="ARBA" id="ARBA00023180"/>
    </source>
</evidence>
<feature type="transmembrane region" description="Helical" evidence="16">
    <location>
        <begin position="350"/>
        <end position="370"/>
    </location>
</feature>
<dbReference type="InterPro" id="IPR005828">
    <property type="entry name" value="MFS_sugar_transport-like"/>
</dbReference>
<dbReference type="InterPro" id="IPR050820">
    <property type="entry name" value="MFS_Sugar_Transporter"/>
</dbReference>
<keyword evidence="7" id="KW-0963">Cytoplasm</keyword>
<keyword evidence="9 16" id="KW-0812">Transmembrane</keyword>
<sequence length="781" mass="84974">MSNVTVAKEGEEGEDPVVWCRGSRCNFYVTMVPVENTEGPSLLKPKGSTPETDGSHRASSRSRHPPWARELPFLPLCPQELSPLKLFLFLDSKLGSDLFSNPLYMRPVSTANPGAQITRTELTQLKGLCLLPLRPPKLSEMSEMHMSAVQMSLKVQMILKLFGTDSLLEMEAELVSLVMQGSPACGTCATICAIKSPYNLENISAQCLLITTLTNCTVHSDEPVSHLCPRQAWHRSYNFLGFQQIRTSLFVSLPVLPAFLVLSARKDKQEQSKVEQGCSTFTFLSSVTAAVSGLLVGYELGLISGALLQIRTLLALTCHEQEMVVSSLLIGAFLASLLGGVLIDRYGRRAAIILSSCLLGIGSLILILSLSYTVLIVGRIAVGVSISLSSIATCVYIAEIAPQHRRGLLVSLNELMIVTGILCAYISNYAFAKVSHGWKYMFGLVIPLGLLQAIAMYFLPPSPRFLVMKGQEETASKVLRRLRSISDTTEELTLIKSSLKDEYQYSFGDLFRSKDNMRTRIMIGLTLVFFVQTTGQPNILFYASTVLKSVGFQSNEAASLASTGVGVVKVISTIPATLLVDHIGSKTFLCVGSSVMAASLVTMGIVNLNIDMNFTNICRTHGPLNQSWDESVFHASRNLSVSNDTLKGSLKEVTSHSRNSLMPMRNDMDRRGESTLASLPSAGLSQTEQQISTDPMAIPAFLKWLSLASLLVYVAAFSIGLGPMPWLVLSEIFPGGIRGRAMALTSSMNWGINLIISLTFLTVTVMDTCGPARMPDGGHLK</sequence>
<protein>
    <recommendedName>
        <fullName evidence="13">Solute carrier family 2, facilitated glucose transporter member 12</fullName>
    </recommendedName>
    <alternativeName>
        <fullName evidence="14">Glucose transporter type 12</fullName>
    </alternativeName>
</protein>
<keyword evidence="5" id="KW-0813">Transport</keyword>
<feature type="transmembrane region" description="Helical" evidence="16">
    <location>
        <begin position="557"/>
        <end position="580"/>
    </location>
</feature>
<keyword evidence="11 16" id="KW-0472">Membrane</keyword>
<reference evidence="18" key="1">
    <citation type="journal article" date="2021" name="Evol. Appl.">
        <title>The genome of the Pyrenean desman and the effects of bottlenecks and inbreeding on the genomic landscape of an endangered species.</title>
        <authorList>
            <person name="Escoda L."/>
            <person name="Castresana J."/>
        </authorList>
    </citation>
    <scope>NUCLEOTIDE SEQUENCE</scope>
    <source>
        <strain evidence="18">IBE-C5619</strain>
    </source>
</reference>
<dbReference type="PROSITE" id="PS50850">
    <property type="entry name" value="MFS"/>
    <property type="match status" value="1"/>
</dbReference>
<evidence type="ECO:0000256" key="2">
    <source>
        <dbReference type="ARBA" id="ARBA00004556"/>
    </source>
</evidence>
<dbReference type="InterPro" id="IPR036259">
    <property type="entry name" value="MFS_trans_sf"/>
</dbReference>
<evidence type="ECO:0000256" key="10">
    <source>
        <dbReference type="ARBA" id="ARBA00022989"/>
    </source>
</evidence>
<feature type="region of interest" description="Disordered" evidence="15">
    <location>
        <begin position="38"/>
        <end position="65"/>
    </location>
</feature>
<feature type="transmembrane region" description="Helical" evidence="16">
    <location>
        <begin position="750"/>
        <end position="766"/>
    </location>
</feature>
<dbReference type="CDD" id="cd17435">
    <property type="entry name" value="MFS_GLUT12_Class3"/>
    <property type="match status" value="1"/>
</dbReference>
<dbReference type="GO" id="GO:0072359">
    <property type="term" value="P:circulatory system development"/>
    <property type="evidence" value="ECO:0007669"/>
    <property type="project" value="TreeGrafter"/>
</dbReference>
<evidence type="ECO:0000256" key="7">
    <source>
        <dbReference type="ARBA" id="ARBA00022490"/>
    </source>
</evidence>
<evidence type="ECO:0000313" key="18">
    <source>
        <dbReference type="EMBL" id="KAG8510901.1"/>
    </source>
</evidence>
<name>A0A8J6A053_GALPY</name>
<evidence type="ECO:0000256" key="16">
    <source>
        <dbReference type="SAM" id="Phobius"/>
    </source>
</evidence>